<evidence type="ECO:0000313" key="4">
    <source>
        <dbReference type="Proteomes" id="UP000823399"/>
    </source>
</evidence>
<feature type="domain" description="KOW" evidence="2">
    <location>
        <begin position="308"/>
        <end position="335"/>
    </location>
</feature>
<dbReference type="OrthoDB" id="2683074at2759"/>
<evidence type="ECO:0000256" key="1">
    <source>
        <dbReference type="SAM" id="MobiDB-lite"/>
    </source>
</evidence>
<dbReference type="Proteomes" id="UP000823399">
    <property type="component" value="Unassembled WGS sequence"/>
</dbReference>
<dbReference type="SMART" id="SM00739">
    <property type="entry name" value="KOW"/>
    <property type="match status" value="4"/>
</dbReference>
<evidence type="ECO:0000313" key="3">
    <source>
        <dbReference type="EMBL" id="KAG2120556.1"/>
    </source>
</evidence>
<keyword evidence="4" id="KW-1185">Reference proteome</keyword>
<feature type="domain" description="KOW" evidence="2">
    <location>
        <begin position="551"/>
        <end position="578"/>
    </location>
</feature>
<dbReference type="RefSeq" id="XP_041299932.1">
    <property type="nucleotide sequence ID" value="XM_041440782.1"/>
</dbReference>
<name>A0A9P7FM76_9AGAM</name>
<accession>A0A9P7FM76</accession>
<dbReference type="GeneID" id="64703041"/>
<feature type="domain" description="KOW" evidence="2">
    <location>
        <begin position="477"/>
        <end position="504"/>
    </location>
</feature>
<reference evidence="3" key="1">
    <citation type="journal article" date="2020" name="New Phytol.">
        <title>Comparative genomics reveals dynamic genome evolution in host specialist ectomycorrhizal fungi.</title>
        <authorList>
            <person name="Lofgren L.A."/>
            <person name="Nguyen N.H."/>
            <person name="Vilgalys R."/>
            <person name="Ruytinx J."/>
            <person name="Liao H.L."/>
            <person name="Branco S."/>
            <person name="Kuo A."/>
            <person name="LaButti K."/>
            <person name="Lipzen A."/>
            <person name="Andreopoulos W."/>
            <person name="Pangilinan J."/>
            <person name="Riley R."/>
            <person name="Hundley H."/>
            <person name="Na H."/>
            <person name="Barry K."/>
            <person name="Grigoriev I.V."/>
            <person name="Stajich J.E."/>
            <person name="Kennedy P.G."/>
        </authorList>
    </citation>
    <scope>NUCLEOTIDE SEQUENCE</scope>
    <source>
        <strain evidence="3">FC423</strain>
    </source>
</reference>
<dbReference type="SUPFAM" id="SSF50104">
    <property type="entry name" value="Translation proteins SH3-like domain"/>
    <property type="match status" value="1"/>
</dbReference>
<feature type="region of interest" description="Disordered" evidence="1">
    <location>
        <begin position="113"/>
        <end position="172"/>
    </location>
</feature>
<organism evidence="3 4">
    <name type="scientific">Suillus discolor</name>
    <dbReference type="NCBI Taxonomy" id="1912936"/>
    <lineage>
        <taxon>Eukaryota</taxon>
        <taxon>Fungi</taxon>
        <taxon>Dikarya</taxon>
        <taxon>Basidiomycota</taxon>
        <taxon>Agaricomycotina</taxon>
        <taxon>Agaricomycetes</taxon>
        <taxon>Agaricomycetidae</taxon>
        <taxon>Boletales</taxon>
        <taxon>Suillineae</taxon>
        <taxon>Suillaceae</taxon>
        <taxon>Suillus</taxon>
    </lineage>
</organism>
<dbReference type="InterPro" id="IPR005824">
    <property type="entry name" value="KOW"/>
</dbReference>
<feature type="domain" description="KOW" evidence="2">
    <location>
        <begin position="423"/>
        <end position="450"/>
    </location>
</feature>
<dbReference type="InterPro" id="IPR014722">
    <property type="entry name" value="Rib_uL2_dom2"/>
</dbReference>
<feature type="compositionally biased region" description="Low complexity" evidence="1">
    <location>
        <begin position="747"/>
        <end position="765"/>
    </location>
</feature>
<dbReference type="InterPro" id="IPR008991">
    <property type="entry name" value="Translation_prot_SH3-like_sf"/>
</dbReference>
<protein>
    <recommendedName>
        <fullName evidence="2">KOW domain-containing protein</fullName>
    </recommendedName>
</protein>
<comment type="caution">
    <text evidence="3">The sequence shown here is derived from an EMBL/GenBank/DDBJ whole genome shotgun (WGS) entry which is preliminary data.</text>
</comment>
<feature type="compositionally biased region" description="Acidic residues" evidence="1">
    <location>
        <begin position="150"/>
        <end position="171"/>
    </location>
</feature>
<gene>
    <name evidence="3" type="ORF">F5147DRAFT_766471</name>
</gene>
<proteinExistence type="predicted"/>
<dbReference type="AlphaFoldDB" id="A0A9P7FM76"/>
<dbReference type="EMBL" id="JABBWM010000001">
    <property type="protein sequence ID" value="KAG2120556.1"/>
    <property type="molecule type" value="Genomic_DNA"/>
</dbReference>
<feature type="region of interest" description="Disordered" evidence="1">
    <location>
        <begin position="744"/>
        <end position="768"/>
    </location>
</feature>
<sequence length="824" mass="92784">MFKSAACSDDDHAPRRMRTNDRNCWAAPSLLADEGAWRILEQFLTTDMMYPQMEKAFSAYLGSRYIADDWKDARDTLFSGDGDDSIALANLDALKVKHIPLLSSSLRVNSRLSSTPIQRPCKRPQSRTDSSTHAQQLRKCLKRNPYTITEADESEREEVDVEDEGEDEVEDAPSVRLPKVAHFSGPSAKDRLASAFDNIFDRIRERRSFSLEIHQTHSCKAASSSRAIEGRMYLLHVQRNGADYIAEHLRSQGFPIMVSAWAAGQLYVVADSPKAISMLLPASDSFAIKQYVRISDEERQAVKHLRSKLPNPGWVRIKYGKYKGDMGYVFDSDQSNGFVTVLIALWDFPYPMPAIHDIIHNGKVMGCSYKGELYYMGLLVKQFHCDRLEIVVSPHADDIRLHMQSGWDTPFVKKTLLAFLMQFLRVGDPVKVIAGGICSEASTVVSTDHTIGSAHLEITLDGHQREIDVQLEDIEHIFRVSDEVRVVAGPYLGLEGHIIQICDDVFHVCQAVSKEEVLISRYYLDRCPLHHAFQASLPMQQRFEPLPESDSIEVGDHIEVLAGEHWRKCGVVEWFSMGGTMLWFRDMNFTLAVDDVKYSVVPSRIQVPTTVVRWTKLPDTLEYTQERGYDVRPGDVIDIPIGFVIKVCNASLDSFNKVIGQEVFIVGGEWKGYRATLYSVGSETCRVAVHGQPRITLSRQDIVTSYGMRLNGAMLEGPDLVSFCEIWKRSYTIIKQHRSITPPPIQLPASSSTSADSSLPSWTSWTDNQEGTAFHESSNITLSSSTFDPWIVNPRDTQDNIDARAEKLQENGGFSLEESDVLLI</sequence>
<evidence type="ECO:0000259" key="2">
    <source>
        <dbReference type="SMART" id="SM00739"/>
    </source>
</evidence>
<dbReference type="Gene3D" id="2.30.30.30">
    <property type="match status" value="1"/>
</dbReference>